<dbReference type="eggNOG" id="COG0204">
    <property type="taxonomic scope" value="Bacteria"/>
</dbReference>
<dbReference type="PATRIC" id="fig|1346791.3.peg.1159"/>
<protein>
    <recommendedName>
        <fullName evidence="8">Phospholipid/glycerol acyltransferase domain-containing protein</fullName>
    </recommendedName>
</protein>
<evidence type="ECO:0000313" key="10">
    <source>
        <dbReference type="Proteomes" id="UP000015523"/>
    </source>
</evidence>
<dbReference type="Proteomes" id="UP000015523">
    <property type="component" value="Unassembled WGS sequence"/>
</dbReference>
<feature type="domain" description="Phospholipid/glycerol acyltransferase" evidence="8">
    <location>
        <begin position="63"/>
        <end position="177"/>
    </location>
</feature>
<evidence type="ECO:0000313" key="9">
    <source>
        <dbReference type="EMBL" id="EQB33096.1"/>
    </source>
</evidence>
<dbReference type="SUPFAM" id="SSF69593">
    <property type="entry name" value="Glycerol-3-phosphate (1)-acyltransferase"/>
    <property type="match status" value="1"/>
</dbReference>
<dbReference type="GO" id="GO:0016746">
    <property type="term" value="F:acyltransferase activity"/>
    <property type="evidence" value="ECO:0007669"/>
    <property type="project" value="UniProtKB-KW"/>
</dbReference>
<dbReference type="CDD" id="cd07989">
    <property type="entry name" value="LPLAT_AGPAT-like"/>
    <property type="match status" value="1"/>
</dbReference>
<dbReference type="EMBL" id="AUWY01000048">
    <property type="protein sequence ID" value="EQB33096.1"/>
    <property type="molecule type" value="Genomic_DNA"/>
</dbReference>
<comment type="caution">
    <text evidence="9">The sequence shown here is derived from an EMBL/GenBank/DDBJ whole genome shotgun (WGS) entry which is preliminary data.</text>
</comment>
<evidence type="ECO:0000259" key="8">
    <source>
        <dbReference type="SMART" id="SM00563"/>
    </source>
</evidence>
<evidence type="ECO:0000256" key="4">
    <source>
        <dbReference type="ARBA" id="ARBA00022989"/>
    </source>
</evidence>
<keyword evidence="2" id="KW-0808">Transferase</keyword>
<dbReference type="Pfam" id="PF01553">
    <property type="entry name" value="Acyltransferase"/>
    <property type="match status" value="1"/>
</dbReference>
<keyword evidence="6" id="KW-0472">Membrane</keyword>
<gene>
    <name evidence="9" type="ORF">M529_06075</name>
</gene>
<keyword evidence="4" id="KW-1133">Transmembrane helix</keyword>
<evidence type="ECO:0000256" key="1">
    <source>
        <dbReference type="ARBA" id="ARBA00004370"/>
    </source>
</evidence>
<dbReference type="GO" id="GO:0006629">
    <property type="term" value="P:lipid metabolic process"/>
    <property type="evidence" value="ECO:0007669"/>
    <property type="project" value="UniProtKB-KW"/>
</dbReference>
<name>T0J569_9SPHN</name>
<keyword evidence="3" id="KW-0812">Transmembrane</keyword>
<evidence type="ECO:0000256" key="5">
    <source>
        <dbReference type="ARBA" id="ARBA00023098"/>
    </source>
</evidence>
<dbReference type="RefSeq" id="WP_021317132.1">
    <property type="nucleotide sequence ID" value="NZ_AUWY01000048.1"/>
</dbReference>
<evidence type="ECO:0000256" key="3">
    <source>
        <dbReference type="ARBA" id="ARBA00022692"/>
    </source>
</evidence>
<keyword evidence="7" id="KW-0012">Acyltransferase</keyword>
<dbReference type="GO" id="GO:0016020">
    <property type="term" value="C:membrane"/>
    <property type="evidence" value="ECO:0007669"/>
    <property type="project" value="UniProtKB-SubCell"/>
</dbReference>
<dbReference type="OrthoDB" id="9806880at2"/>
<dbReference type="PANTHER" id="PTHR23063">
    <property type="entry name" value="PHOSPHOLIPID ACYLTRANSFERASE"/>
    <property type="match status" value="1"/>
</dbReference>
<dbReference type="PANTHER" id="PTHR23063:SF52">
    <property type="entry name" value="LYSOPHOSPHATIDYLCHOLINE ACYLTRANSFERASE"/>
    <property type="match status" value="1"/>
</dbReference>
<organism evidence="9 10">
    <name type="scientific">Sphingobium ummariense RL-3</name>
    <dbReference type="NCBI Taxonomy" id="1346791"/>
    <lineage>
        <taxon>Bacteria</taxon>
        <taxon>Pseudomonadati</taxon>
        <taxon>Pseudomonadota</taxon>
        <taxon>Alphaproteobacteria</taxon>
        <taxon>Sphingomonadales</taxon>
        <taxon>Sphingomonadaceae</taxon>
        <taxon>Sphingobium</taxon>
    </lineage>
</organism>
<sequence>MGSFRRWLRIGALAGSLLCCLLPHLLWRALGRPSPWPRRFLALAARGVGARVRIEGRPASGNLFILANHLSWIDILALGGATGAAFVSHDGVAGWPVIGWLAAQNSTLFVARERRGALAGQIDALRAAMAGHQPVALFPEGTTGDGTALLPFKPSLLAVLMSPPCPVIVQPVHIDYGAATTDIAWVGEEPAGTNASRVLARPGRLDVTLRFLEPFDPSACADRKEIATLARDRIAASIALHQRPSAPALPPV</sequence>
<evidence type="ECO:0000256" key="2">
    <source>
        <dbReference type="ARBA" id="ARBA00022679"/>
    </source>
</evidence>
<accession>T0J569</accession>
<dbReference type="AlphaFoldDB" id="T0J569"/>
<dbReference type="SMART" id="SM00563">
    <property type="entry name" value="PlsC"/>
    <property type="match status" value="1"/>
</dbReference>
<keyword evidence="10" id="KW-1185">Reference proteome</keyword>
<proteinExistence type="predicted"/>
<dbReference type="InterPro" id="IPR002123">
    <property type="entry name" value="Plipid/glycerol_acylTrfase"/>
</dbReference>
<dbReference type="STRING" id="1346791.M529_06075"/>
<evidence type="ECO:0000256" key="6">
    <source>
        <dbReference type="ARBA" id="ARBA00023136"/>
    </source>
</evidence>
<comment type="subcellular location">
    <subcellularLocation>
        <location evidence="1">Membrane</location>
    </subcellularLocation>
</comment>
<evidence type="ECO:0000256" key="7">
    <source>
        <dbReference type="ARBA" id="ARBA00023315"/>
    </source>
</evidence>
<reference evidence="9 10" key="1">
    <citation type="journal article" date="2013" name="Genome Announc.">
        <title>Draft Genome Sequence of Sphingobium ummariense Strain RL-3, a Hexachlorocyclohexane-Degrading Bacterium.</title>
        <authorList>
            <person name="Kohli P."/>
            <person name="Dua A."/>
            <person name="Sangwan N."/>
            <person name="Oldach P."/>
            <person name="Khurana J.P."/>
            <person name="Lal R."/>
        </authorList>
    </citation>
    <scope>NUCLEOTIDE SEQUENCE [LARGE SCALE GENOMIC DNA]</scope>
    <source>
        <strain evidence="9 10">RL-3</strain>
    </source>
</reference>
<keyword evidence="5" id="KW-0443">Lipid metabolism</keyword>